<evidence type="ECO:0000313" key="2">
    <source>
        <dbReference type="EMBL" id="GMG56135.1"/>
    </source>
</evidence>
<gene>
    <name evidence="2" type="ORF">Amon01_000820200</name>
</gene>
<evidence type="ECO:0000256" key="1">
    <source>
        <dbReference type="SAM" id="MobiDB-lite"/>
    </source>
</evidence>
<sequence>MPARSSSHSFHSSHSSRSLSTHHQHTDIDTAHPQHHPLTQAHSEGDVGTGLVQRQSFFQNFQIQLCTVRHDQRYGGGSAGGSGGGSGGGAGGGAGATTT</sequence>
<proteinExistence type="predicted"/>
<feature type="compositionally biased region" description="Gly residues" evidence="1">
    <location>
        <begin position="74"/>
        <end position="99"/>
    </location>
</feature>
<dbReference type="EMBL" id="BSXU01006959">
    <property type="protein sequence ID" value="GMG56135.1"/>
    <property type="molecule type" value="Genomic_DNA"/>
</dbReference>
<reference evidence="2" key="1">
    <citation type="submission" date="2023-04" db="EMBL/GenBank/DDBJ databases">
        <title>Ambrosiozyma monospora NBRC 1965.</title>
        <authorList>
            <person name="Ichikawa N."/>
            <person name="Sato H."/>
            <person name="Tonouchi N."/>
        </authorList>
    </citation>
    <scope>NUCLEOTIDE SEQUENCE</scope>
    <source>
        <strain evidence="2">NBRC 1965</strain>
    </source>
</reference>
<comment type="caution">
    <text evidence="2">The sequence shown here is derived from an EMBL/GenBank/DDBJ whole genome shotgun (WGS) entry which is preliminary data.</text>
</comment>
<keyword evidence="3" id="KW-1185">Reference proteome</keyword>
<organism evidence="2 3">
    <name type="scientific">Ambrosiozyma monospora</name>
    <name type="common">Yeast</name>
    <name type="synonym">Endomycopsis monosporus</name>
    <dbReference type="NCBI Taxonomy" id="43982"/>
    <lineage>
        <taxon>Eukaryota</taxon>
        <taxon>Fungi</taxon>
        <taxon>Dikarya</taxon>
        <taxon>Ascomycota</taxon>
        <taxon>Saccharomycotina</taxon>
        <taxon>Pichiomycetes</taxon>
        <taxon>Pichiales</taxon>
        <taxon>Pichiaceae</taxon>
        <taxon>Ambrosiozyma</taxon>
    </lineage>
</organism>
<protein>
    <submittedName>
        <fullName evidence="2">Unnamed protein product</fullName>
    </submittedName>
</protein>
<dbReference type="Proteomes" id="UP001165063">
    <property type="component" value="Unassembled WGS sequence"/>
</dbReference>
<feature type="region of interest" description="Disordered" evidence="1">
    <location>
        <begin position="72"/>
        <end position="99"/>
    </location>
</feature>
<dbReference type="AlphaFoldDB" id="A0A9W6Z5C1"/>
<feature type="region of interest" description="Disordered" evidence="1">
    <location>
        <begin position="1"/>
        <end position="47"/>
    </location>
</feature>
<name>A0A9W6Z5C1_AMBMO</name>
<accession>A0A9W6Z5C1</accession>
<feature type="compositionally biased region" description="Low complexity" evidence="1">
    <location>
        <begin position="1"/>
        <end position="21"/>
    </location>
</feature>
<evidence type="ECO:0000313" key="3">
    <source>
        <dbReference type="Proteomes" id="UP001165063"/>
    </source>
</evidence>